<keyword evidence="3" id="KW-1185">Reference proteome</keyword>
<proteinExistence type="predicted"/>
<keyword evidence="1" id="KW-0812">Transmembrane</keyword>
<dbReference type="OrthoDB" id="9802133at2"/>
<dbReference type="PANTHER" id="PTHR39555:SF1">
    <property type="entry name" value="TYPE IV PILUS INNER MEMBRANE COMPONENT PILO"/>
    <property type="match status" value="1"/>
</dbReference>
<dbReference type="Pfam" id="PF04350">
    <property type="entry name" value="PilO"/>
    <property type="match status" value="1"/>
</dbReference>
<keyword evidence="1" id="KW-0472">Membrane</keyword>
<evidence type="ECO:0000313" key="3">
    <source>
        <dbReference type="Proteomes" id="UP000246964"/>
    </source>
</evidence>
<gene>
    <name evidence="2" type="ORF">DET45_11412</name>
</gene>
<dbReference type="InterPro" id="IPR014717">
    <property type="entry name" value="Transl_elong_EF1B/ribsomal_bS6"/>
</dbReference>
<dbReference type="GO" id="GO:0043683">
    <property type="term" value="P:type IV pilus assembly"/>
    <property type="evidence" value="ECO:0007669"/>
    <property type="project" value="InterPro"/>
</dbReference>
<dbReference type="GO" id="GO:0043107">
    <property type="term" value="P:type IV pilus-dependent motility"/>
    <property type="evidence" value="ECO:0007669"/>
    <property type="project" value="InterPro"/>
</dbReference>
<dbReference type="Gene3D" id="1.10.287.540">
    <property type="entry name" value="Helix hairpin bin"/>
    <property type="match status" value="1"/>
</dbReference>
<name>A0A317Q433_9GAMM</name>
<dbReference type="PIRSF" id="PIRSF016482">
    <property type="entry name" value="PilO"/>
    <property type="match status" value="1"/>
</dbReference>
<dbReference type="RefSeq" id="WP_110076436.1">
    <property type="nucleotide sequence ID" value="NZ_QGTT01000014.1"/>
</dbReference>
<comment type="caution">
    <text evidence="2">The sequence shown here is derived from an EMBL/GenBank/DDBJ whole genome shotgun (WGS) entry which is preliminary data.</text>
</comment>
<evidence type="ECO:0000313" key="2">
    <source>
        <dbReference type="EMBL" id="PWW10431.1"/>
    </source>
</evidence>
<dbReference type="InterPro" id="IPR007445">
    <property type="entry name" value="PilO"/>
</dbReference>
<dbReference type="AlphaFoldDB" id="A0A317Q433"/>
<feature type="transmembrane region" description="Helical" evidence="1">
    <location>
        <begin position="23"/>
        <end position="43"/>
    </location>
</feature>
<protein>
    <submittedName>
        <fullName evidence="2">Type IV pilus assembly protein PilO</fullName>
    </submittedName>
</protein>
<dbReference type="Gene3D" id="3.30.70.60">
    <property type="match status" value="1"/>
</dbReference>
<dbReference type="Proteomes" id="UP000246964">
    <property type="component" value="Unassembled WGS sequence"/>
</dbReference>
<keyword evidence="1" id="KW-1133">Transmembrane helix</keyword>
<evidence type="ECO:0000256" key="1">
    <source>
        <dbReference type="SAM" id="Phobius"/>
    </source>
</evidence>
<organism evidence="2 3">
    <name type="scientific">Pseudidiomarina maritima</name>
    <dbReference type="NCBI Taxonomy" id="519453"/>
    <lineage>
        <taxon>Bacteria</taxon>
        <taxon>Pseudomonadati</taxon>
        <taxon>Pseudomonadota</taxon>
        <taxon>Gammaproteobacteria</taxon>
        <taxon>Alteromonadales</taxon>
        <taxon>Idiomarinaceae</taxon>
        <taxon>Pseudidiomarina</taxon>
    </lineage>
</organism>
<dbReference type="EMBL" id="QGTT01000014">
    <property type="protein sequence ID" value="PWW10431.1"/>
    <property type="molecule type" value="Genomic_DNA"/>
</dbReference>
<sequence length="198" mass="22994">MSVNLDSLRELDINELPFWPRPFRVAVLVLLAVIVLGLSYHFVLADELKAYQREQTKEAQLRQDFESKFNEAINLPLYRKQLDTLNENLEVLLQMLPNNDETPKLLDDITLIGTRSGLKFDRIEWLPPQPREFYTALPMRFELKGEYHQIGEFVGQIASLDRIISVKNFTMQLQDGSSSIRLIVTAETYQQQTLRAEP</sequence>
<dbReference type="PANTHER" id="PTHR39555">
    <property type="entry name" value="FIMBRIAL ASSEMBLY PROTEIN PILO-LIKE PROTEIN-RELATED"/>
    <property type="match status" value="1"/>
</dbReference>
<accession>A0A317Q433</accession>
<reference evidence="2 3" key="1">
    <citation type="submission" date="2018-05" db="EMBL/GenBank/DDBJ databases">
        <title>Freshwater and sediment microbial communities from various areas in North America, analyzing microbe dynamics in response to fracking.</title>
        <authorList>
            <person name="Lamendella R."/>
        </authorList>
    </citation>
    <scope>NUCLEOTIDE SEQUENCE [LARGE SCALE GENOMIC DNA]</scope>
    <source>
        <strain evidence="2 3">125B1</strain>
    </source>
</reference>